<dbReference type="InterPro" id="IPR021967">
    <property type="entry name" value="Nup98_C"/>
</dbReference>
<comment type="caution">
    <text evidence="14">The sequence shown here is derived from an EMBL/GenBank/DDBJ whole genome shotgun (WGS) entry which is preliminary data.</text>
</comment>
<dbReference type="PROSITE" id="PS51434">
    <property type="entry name" value="NUP_C"/>
    <property type="match status" value="1"/>
</dbReference>
<feature type="compositionally biased region" description="Low complexity" evidence="12">
    <location>
        <begin position="176"/>
        <end position="194"/>
    </location>
</feature>
<dbReference type="InterPro" id="IPR036903">
    <property type="entry name" value="Nup98_auto-Pept-S59_dom_sf"/>
</dbReference>
<accession>A0A0C2MCL6</accession>
<evidence type="ECO:0000256" key="11">
    <source>
        <dbReference type="ARBA" id="ARBA00023242"/>
    </source>
</evidence>
<feature type="compositionally biased region" description="Polar residues" evidence="12">
    <location>
        <begin position="164"/>
        <end position="175"/>
    </location>
</feature>
<feature type="region of interest" description="Disordered" evidence="12">
    <location>
        <begin position="568"/>
        <end position="600"/>
    </location>
</feature>
<proteinExistence type="inferred from homology"/>
<evidence type="ECO:0000256" key="12">
    <source>
        <dbReference type="SAM" id="MobiDB-lite"/>
    </source>
</evidence>
<evidence type="ECO:0000256" key="10">
    <source>
        <dbReference type="ARBA" id="ARBA00023132"/>
    </source>
</evidence>
<dbReference type="Gene3D" id="1.25.40.690">
    <property type="match status" value="1"/>
</dbReference>
<dbReference type="GO" id="GO:0031965">
    <property type="term" value="C:nuclear membrane"/>
    <property type="evidence" value="ECO:0007669"/>
    <property type="project" value="UniProtKB-SubCell"/>
</dbReference>
<keyword evidence="11" id="KW-0539">Nucleus</keyword>
<keyword evidence="5" id="KW-0813">Transport</keyword>
<dbReference type="Pfam" id="PF04096">
    <property type="entry name" value="Nucleoporin2"/>
    <property type="match status" value="1"/>
</dbReference>
<dbReference type="GO" id="GO:0005643">
    <property type="term" value="C:nuclear pore"/>
    <property type="evidence" value="ECO:0007669"/>
    <property type="project" value="UniProtKB-SubCell"/>
</dbReference>
<dbReference type="InterPro" id="IPR007230">
    <property type="entry name" value="Nup98_auto-Pept-S59_dom"/>
</dbReference>
<keyword evidence="7" id="KW-0509">mRNA transport</keyword>
<keyword evidence="10" id="KW-0906">Nuclear pore complex</keyword>
<feature type="domain" description="Peptidase S59" evidence="13">
    <location>
        <begin position="677"/>
        <end position="820"/>
    </location>
</feature>
<dbReference type="PANTHER" id="PTHR23198:SF6">
    <property type="entry name" value="NUCLEAR PORE COMPLEX PROTEIN NUP98-NUP96"/>
    <property type="match status" value="1"/>
</dbReference>
<comment type="subcellular location">
    <subcellularLocation>
        <location evidence="2">Nucleus membrane</location>
        <topology evidence="2">Peripheral membrane protein</topology>
        <orientation evidence="2">Nucleoplasmic side</orientation>
    </subcellularLocation>
    <subcellularLocation>
        <location evidence="1">Nucleus</location>
        <location evidence="1">Nuclear pore complex</location>
    </subcellularLocation>
</comment>
<keyword evidence="15" id="KW-1185">Reference proteome</keyword>
<dbReference type="Pfam" id="PF12110">
    <property type="entry name" value="Nup96"/>
    <property type="match status" value="1"/>
</dbReference>
<evidence type="ECO:0000256" key="8">
    <source>
        <dbReference type="ARBA" id="ARBA00022927"/>
    </source>
</evidence>
<evidence type="ECO:0000256" key="6">
    <source>
        <dbReference type="ARBA" id="ARBA00022813"/>
    </source>
</evidence>
<evidence type="ECO:0000313" key="15">
    <source>
        <dbReference type="Proteomes" id="UP000031668"/>
    </source>
</evidence>
<feature type="region of interest" description="Disordered" evidence="12">
    <location>
        <begin position="477"/>
        <end position="497"/>
    </location>
</feature>
<dbReference type="InterPro" id="IPR037665">
    <property type="entry name" value="Nucleoporin_S59-like"/>
</dbReference>
<evidence type="ECO:0000256" key="3">
    <source>
        <dbReference type="ARBA" id="ARBA00008926"/>
    </source>
</evidence>
<dbReference type="PANTHER" id="PTHR23198">
    <property type="entry name" value="NUCLEOPORIN"/>
    <property type="match status" value="1"/>
</dbReference>
<evidence type="ECO:0000313" key="14">
    <source>
        <dbReference type="EMBL" id="KII64871.1"/>
    </source>
</evidence>
<sequence>MWRTSSVTPAKTLNQYASVRPVETKETKLRDTLSSRMELDVVIYCLNCQSEYINKDLEELRMFEYAFTYFAAMSYASKQKCSQMQTPANVAPSFPSLTTSQFQPVSSTTSFGLPQPSFGQQAASQPAFQSFNFQSSQQPSSSISLAQPLSTGGSSFTGFGQTSNAGFGQTSNTGFGQTSNTGFGQSSSTGFGISNPFSTSTGFNTTAQPQQQFGSTGFQGLQQFGSQPTQVAVTSTAAPLNQNLQGFSNIWATTPTVQTSQSSLSSAAPSAGPVANVTQTLPPSQPSFPSVYPGLGQPSYQMPYPSYPPFYPPRYPMYYDPYMYPRMPMDTYSFMHRDPSFLDSSRESTQLQKALMQRQAAQALYYKYGIDPSIPVSDSFFDSRDQPITRRSEQDISSRSHSQKAQNEPVIHVVPTLGGIKDGKQQIVLDIEETAENRHYIPKIFNPNAEISFTITSKETSGNKSYLASLIQDTPDTTIPENLSHRSPKSFSKDLPKPILNKRVTPRKKSILDMDLSDYQISSKIEPIPDNSVERRRVTFQEGPTVLGSSESGFLSPQPAVNREFQSPLPIVPTTNQPSPSPRLPIEESPNKKVTPSKQHATVNGLGGSLVSFNDSTAPLLDDSKSLVSKFKWTPSWFISTIVSKFSREQQAEQLPDTVSPPSSLTIKASCGVVLTRYGYYTVPTIDELDQLVVDNHCYVKNFTVGRFNVGKVVFEGETDVYNINLDQTVFINEYEVEVYRDDDPNCIKPPVGSGLNKPARLTLYNVFPKDANGEIIKDLDSESLKDFESYLQRKAQLLDAEFLEYDPRSGSFTFTVSHFTKYNICTIQRSETENLQSLSPKVVDSLPNPTNDLLSRIGAKKAQNCASITPRKSIGLNLKRKCPYLDEFYGLYSNPELCYSRHYINYIGQFALSIVEAESQDGLRNDYMDIRENGVSIHQSITMKKLKYSCSSSNTSVGLDFINSTNIKMLFDSLIKSISFEQRTGYVPTVRFIDPHTILPIYSSFSKLPIFELIRALWTDESTCTLNELDSASVSRKKHLLNWVKSAYGFKARSQSHSYLKNNDVFSAVICLLSANLVEEAVSLLNSTKNFRTAALLSESLHEHFRSPLSHQLDQWLETGLTRHIDNSYIKLMMLMCGKFVIEFEDSVLHVCEGLGWINCLTLFVLFTHQEYSLRDSLELYVKHTHDYHNQISSPYFIPNVSYDIMFHVLKYFSCLEVDTSKMFETNTYTYNPIDYSLSFNVYMIMKMIGDVRLDNESVFITHFSKQLEVLGFWEHAIFVLQFIRCDVTRTQMVSQIIRTHVCELECSLDTLNSLNISKHMLDLEKAIWLLHIGNTFDAVELLLSCGEYEKSHQEAIKQYIPHLFISEQFEKLSKLLTTYDNSEFCADPYYQNNAKVYLTFLEIKNYGYSQYFHDSKAVECLLDVIRKLSQMEVINFYQRLARSIIASHCLDCISNSHHVSRINIEEIASQDMIHSDFIRQYMIGVFDKLE</sequence>
<dbReference type="GO" id="GO:0017056">
    <property type="term" value="F:structural constituent of nuclear pore"/>
    <property type="evidence" value="ECO:0007669"/>
    <property type="project" value="InterPro"/>
</dbReference>
<evidence type="ECO:0000256" key="1">
    <source>
        <dbReference type="ARBA" id="ARBA00004567"/>
    </source>
</evidence>
<dbReference type="Proteomes" id="UP000031668">
    <property type="component" value="Unassembled WGS sequence"/>
</dbReference>
<evidence type="ECO:0000256" key="9">
    <source>
        <dbReference type="ARBA" id="ARBA00023010"/>
    </source>
</evidence>
<comment type="similarity">
    <text evidence="3">Belongs to the nucleoporin GLFG family.</text>
</comment>
<evidence type="ECO:0000256" key="4">
    <source>
        <dbReference type="ARBA" id="ARBA00013472"/>
    </source>
</evidence>
<dbReference type="GO" id="GO:0051028">
    <property type="term" value="P:mRNA transport"/>
    <property type="evidence" value="ECO:0007669"/>
    <property type="project" value="UniProtKB-KW"/>
</dbReference>
<feature type="compositionally biased region" description="Polar residues" evidence="12">
    <location>
        <begin position="195"/>
        <end position="221"/>
    </location>
</feature>
<evidence type="ECO:0000259" key="13">
    <source>
        <dbReference type="PROSITE" id="PS51434"/>
    </source>
</evidence>
<keyword evidence="9" id="KW-0811">Translocation</keyword>
<feature type="compositionally biased region" description="Basic and acidic residues" evidence="12">
    <location>
        <begin position="381"/>
        <end position="398"/>
    </location>
</feature>
<dbReference type="Gene3D" id="3.30.1610.10">
    <property type="entry name" value="Peptidase S59, nucleoporin"/>
    <property type="match status" value="1"/>
</dbReference>
<dbReference type="OrthoDB" id="3797628at2759"/>
<gene>
    <name evidence="14" type="ORF">RF11_09281</name>
</gene>
<evidence type="ECO:0000256" key="7">
    <source>
        <dbReference type="ARBA" id="ARBA00022816"/>
    </source>
</evidence>
<dbReference type="SUPFAM" id="SSF82215">
    <property type="entry name" value="C-terminal autoproteolytic domain of nucleoporin nup98"/>
    <property type="match status" value="1"/>
</dbReference>
<dbReference type="EMBL" id="JWZT01004076">
    <property type="protein sequence ID" value="KII64871.1"/>
    <property type="molecule type" value="Genomic_DNA"/>
</dbReference>
<reference evidence="14 15" key="1">
    <citation type="journal article" date="2014" name="Genome Biol. Evol.">
        <title>The genome of the myxosporean Thelohanellus kitauei shows adaptations to nutrient acquisition within its fish host.</title>
        <authorList>
            <person name="Yang Y."/>
            <person name="Xiong J."/>
            <person name="Zhou Z."/>
            <person name="Huo F."/>
            <person name="Miao W."/>
            <person name="Ran C."/>
            <person name="Liu Y."/>
            <person name="Zhang J."/>
            <person name="Feng J."/>
            <person name="Wang M."/>
            <person name="Wang M."/>
            <person name="Wang L."/>
            <person name="Yao B."/>
        </authorList>
    </citation>
    <scope>NUCLEOTIDE SEQUENCE [LARGE SCALE GENOMIC DNA]</scope>
    <source>
        <strain evidence="14">Wuqing</strain>
    </source>
</reference>
<evidence type="ECO:0000256" key="2">
    <source>
        <dbReference type="ARBA" id="ARBA00004620"/>
    </source>
</evidence>
<feature type="region of interest" description="Disordered" evidence="12">
    <location>
        <begin position="379"/>
        <end position="407"/>
    </location>
</feature>
<organism evidence="14 15">
    <name type="scientific">Thelohanellus kitauei</name>
    <name type="common">Myxosporean</name>
    <dbReference type="NCBI Taxonomy" id="669202"/>
    <lineage>
        <taxon>Eukaryota</taxon>
        <taxon>Metazoa</taxon>
        <taxon>Cnidaria</taxon>
        <taxon>Myxozoa</taxon>
        <taxon>Myxosporea</taxon>
        <taxon>Bivalvulida</taxon>
        <taxon>Platysporina</taxon>
        <taxon>Myxobolidae</taxon>
        <taxon>Thelohanellus</taxon>
    </lineage>
</organism>
<keyword evidence="8" id="KW-0653">Protein transport</keyword>
<evidence type="ECO:0000256" key="5">
    <source>
        <dbReference type="ARBA" id="ARBA00022448"/>
    </source>
</evidence>
<keyword evidence="6" id="KW-0068">Autocatalytic cleavage</keyword>
<protein>
    <recommendedName>
        <fullName evidence="4">Nuclear pore complex protein Nup98-Nup96</fullName>
    </recommendedName>
</protein>
<dbReference type="GO" id="GO:0015031">
    <property type="term" value="P:protein transport"/>
    <property type="evidence" value="ECO:0007669"/>
    <property type="project" value="UniProtKB-KW"/>
</dbReference>
<feature type="region of interest" description="Disordered" evidence="12">
    <location>
        <begin position="160"/>
        <end position="221"/>
    </location>
</feature>
<name>A0A0C2MCL6_THEKT</name>